<evidence type="ECO:0000256" key="2">
    <source>
        <dbReference type="ARBA" id="ARBA00022679"/>
    </source>
</evidence>
<evidence type="ECO:0000313" key="7">
    <source>
        <dbReference type="Proteomes" id="UP000695022"/>
    </source>
</evidence>
<protein>
    <submittedName>
        <fullName evidence="8">Transketolase 1-like</fullName>
    </submittedName>
</protein>
<dbReference type="InterPro" id="IPR009014">
    <property type="entry name" value="Transketo_C/PFOR_II"/>
</dbReference>
<dbReference type="InterPro" id="IPR033247">
    <property type="entry name" value="Transketolase_fam"/>
</dbReference>
<keyword evidence="7" id="KW-1185">Reference proteome</keyword>
<dbReference type="SUPFAM" id="SSF52922">
    <property type="entry name" value="TK C-terminal domain-like"/>
    <property type="match status" value="1"/>
</dbReference>
<comment type="cofactor">
    <cofactor evidence="1">
        <name>thiamine diphosphate</name>
        <dbReference type="ChEBI" id="CHEBI:58937"/>
    </cofactor>
</comment>
<dbReference type="InterPro" id="IPR029061">
    <property type="entry name" value="THDP-binding"/>
</dbReference>
<dbReference type="InterPro" id="IPR020826">
    <property type="entry name" value="Transketolase_BS"/>
</dbReference>
<dbReference type="Pfam" id="PF22613">
    <property type="entry name" value="Transketolase_C_1"/>
    <property type="match status" value="1"/>
</dbReference>
<dbReference type="RefSeq" id="XP_014680090.1">
    <property type="nucleotide sequence ID" value="XM_014824604.1"/>
</dbReference>
<name>A0ABM1F6L9_PRICU</name>
<evidence type="ECO:0000256" key="3">
    <source>
        <dbReference type="ARBA" id="ARBA00022723"/>
    </source>
</evidence>
<proteinExistence type="predicted"/>
<evidence type="ECO:0000259" key="6">
    <source>
        <dbReference type="SMART" id="SM00861"/>
    </source>
</evidence>
<sequence length="297" mass="32140">MSLNGFAPILPEFLGGSADLTPSNNTFNECSVSINDQHGSTDMNFEGNYISYGVREFGMSAIMNGLTLHGGLLPYGATFLMFSEYARNALRMAALMKIQSIFVYTHDSIGLGEDGPTHQAIEQIPTLRMIPNMSVWRTCDAVETAVSWRAAIEKKNGPSCLIYSRQNLAHQTRSDEQIANIAKGGYILKDSDGTPEVIVIATGSEVDLAMQAAAASEKNVRVVSMPSTDAFDAQDAAYKESVLPAAVTARVAVEAAIPDGWYKYVGLNGKVIGMTTFELKQGSIHITKKSVQKSKRI</sequence>
<evidence type="ECO:0000256" key="4">
    <source>
        <dbReference type="ARBA" id="ARBA00022842"/>
    </source>
</evidence>
<keyword evidence="5" id="KW-0786">Thiamine pyrophosphate</keyword>
<evidence type="ECO:0000256" key="1">
    <source>
        <dbReference type="ARBA" id="ARBA00001964"/>
    </source>
</evidence>
<dbReference type="InterPro" id="IPR005475">
    <property type="entry name" value="Transketolase-like_Pyr-bd"/>
</dbReference>
<dbReference type="CDD" id="cd07033">
    <property type="entry name" value="TPP_PYR_DXS_TK_like"/>
    <property type="match status" value="1"/>
</dbReference>
<accession>A0ABM1F6L9</accession>
<dbReference type="PROSITE" id="PS00802">
    <property type="entry name" value="TRANSKETOLASE_2"/>
    <property type="match status" value="1"/>
</dbReference>
<dbReference type="Pfam" id="PF02779">
    <property type="entry name" value="Transket_pyr"/>
    <property type="match status" value="1"/>
</dbReference>
<gene>
    <name evidence="8" type="primary">LOC106820046</name>
</gene>
<dbReference type="InterPro" id="IPR055152">
    <property type="entry name" value="Transketolase-like_C_2"/>
</dbReference>
<dbReference type="Gene3D" id="3.40.50.970">
    <property type="match status" value="1"/>
</dbReference>
<dbReference type="SUPFAM" id="SSF52518">
    <property type="entry name" value="Thiamin diphosphate-binding fold (THDP-binding)"/>
    <property type="match status" value="1"/>
</dbReference>
<keyword evidence="4" id="KW-0460">Magnesium</keyword>
<dbReference type="PANTHER" id="PTHR43522">
    <property type="entry name" value="TRANSKETOLASE"/>
    <property type="match status" value="1"/>
</dbReference>
<dbReference type="GeneID" id="106820046"/>
<evidence type="ECO:0000313" key="8">
    <source>
        <dbReference type="RefSeq" id="XP_014680090.1"/>
    </source>
</evidence>
<feature type="domain" description="Transketolase-like pyrimidine-binding" evidence="6">
    <location>
        <begin position="1"/>
        <end position="170"/>
    </location>
</feature>
<organism evidence="7 8">
    <name type="scientific">Priapulus caudatus</name>
    <name type="common">Priapulid worm</name>
    <dbReference type="NCBI Taxonomy" id="37621"/>
    <lineage>
        <taxon>Eukaryota</taxon>
        <taxon>Metazoa</taxon>
        <taxon>Ecdysozoa</taxon>
        <taxon>Scalidophora</taxon>
        <taxon>Priapulida</taxon>
        <taxon>Priapulimorpha</taxon>
        <taxon>Priapulimorphida</taxon>
        <taxon>Priapulidae</taxon>
        <taxon>Priapulus</taxon>
    </lineage>
</organism>
<evidence type="ECO:0000256" key="5">
    <source>
        <dbReference type="ARBA" id="ARBA00023052"/>
    </source>
</evidence>
<reference evidence="8" key="1">
    <citation type="submission" date="2025-08" db="UniProtKB">
        <authorList>
            <consortium name="RefSeq"/>
        </authorList>
    </citation>
    <scope>IDENTIFICATION</scope>
</reference>
<dbReference type="PANTHER" id="PTHR43522:SF2">
    <property type="entry name" value="TRANSKETOLASE 1-RELATED"/>
    <property type="match status" value="1"/>
</dbReference>
<keyword evidence="3" id="KW-0479">Metal-binding</keyword>
<dbReference type="Gene3D" id="3.40.50.920">
    <property type="match status" value="1"/>
</dbReference>
<dbReference type="SMART" id="SM00861">
    <property type="entry name" value="Transket_pyr"/>
    <property type="match status" value="1"/>
</dbReference>
<keyword evidence="2" id="KW-0808">Transferase</keyword>
<dbReference type="Proteomes" id="UP000695022">
    <property type="component" value="Unplaced"/>
</dbReference>